<dbReference type="Gene3D" id="2.60.120.260">
    <property type="entry name" value="Galactose-binding domain-like"/>
    <property type="match status" value="1"/>
</dbReference>
<dbReference type="RefSeq" id="WP_087426851.1">
    <property type="nucleotide sequence ID" value="NZ_NFII01000020.1"/>
</dbReference>
<organism evidence="2 3">
    <name type="scientific">Bacteroides clarus</name>
    <dbReference type="NCBI Taxonomy" id="626929"/>
    <lineage>
        <taxon>Bacteria</taxon>
        <taxon>Pseudomonadati</taxon>
        <taxon>Bacteroidota</taxon>
        <taxon>Bacteroidia</taxon>
        <taxon>Bacteroidales</taxon>
        <taxon>Bacteroidaceae</taxon>
        <taxon>Bacteroides</taxon>
    </lineage>
</organism>
<evidence type="ECO:0000313" key="2">
    <source>
        <dbReference type="EMBL" id="OUN99327.1"/>
    </source>
</evidence>
<dbReference type="PROSITE" id="PS51257">
    <property type="entry name" value="PROKAR_LIPOPROTEIN"/>
    <property type="match status" value="1"/>
</dbReference>
<dbReference type="Gene3D" id="2.60.40.2620">
    <property type="entry name" value="Fimbrillin-like"/>
    <property type="match status" value="1"/>
</dbReference>
<evidence type="ECO:0008006" key="4">
    <source>
        <dbReference type="Google" id="ProtNLM"/>
    </source>
</evidence>
<dbReference type="EMBL" id="NFII01000020">
    <property type="protein sequence ID" value="OUN99327.1"/>
    <property type="molecule type" value="Genomic_DNA"/>
</dbReference>
<accession>A0A1Y3YV29</accession>
<feature type="signal peptide" evidence="1">
    <location>
        <begin position="1"/>
        <end position="20"/>
    </location>
</feature>
<dbReference type="InterPro" id="IPR025049">
    <property type="entry name" value="Mfa-like_1"/>
</dbReference>
<feature type="chain" id="PRO_5012373116" description="Fimbrillin family protein" evidence="1">
    <location>
        <begin position="21"/>
        <end position="476"/>
    </location>
</feature>
<sequence>MKIKVLIVNVCVVVSGGFSACTQGVMEEVSMLADRNVNFNFDIVQTRTITDASNATAFVANDEVGIFGVANGSEAQLVADNLRYQYSGSEWNGEALTKPQNETMFYAYYPYDKSINDISFSFSVNENQEQGYNSSDLLFAAGSLDVANPQTVNFSFQHVLSLVEVTVSGLATDEKVTGVQMRALKTATVDLPAGTVTADVSERPVMITMQAIGGNKYRTVVPAQTLKANVTRFVVTTTHTVYQYVGQTDATLAVNGIQCFNVVLQNTLPVPETIYADLADLTQENIRVVGDIGDYYPSGNDDAKVPWANEWFDYIAGSSTDNRKVTIESGVLSVVTGDNNTTWYKDCVGMTVNGAPNDVYKLTFKAKNTTAEEGKGRLKVYVYSRNIGSNRIFQIKKDDEVDYSSSVDCNLSEVDQEYNLVVDFTKVYGGVGNADFVDDTSVLLSKSRERYSVIFCCYGTANARIDISEVKLEKRE</sequence>
<proteinExistence type="predicted"/>
<comment type="caution">
    <text evidence="2">The sequence shown here is derived from an EMBL/GenBank/DDBJ whole genome shotgun (WGS) entry which is preliminary data.</text>
</comment>
<evidence type="ECO:0000256" key="1">
    <source>
        <dbReference type="SAM" id="SignalP"/>
    </source>
</evidence>
<gene>
    <name evidence="2" type="ORF">B5F97_15880</name>
</gene>
<protein>
    <recommendedName>
        <fullName evidence="4">Fimbrillin family protein</fullName>
    </recommendedName>
</protein>
<evidence type="ECO:0000313" key="3">
    <source>
        <dbReference type="Proteomes" id="UP000195386"/>
    </source>
</evidence>
<name>A0A1Y3YV29_9BACE</name>
<dbReference type="InterPro" id="IPR042278">
    <property type="entry name" value="Mfa-like_1_N"/>
</dbReference>
<dbReference type="CDD" id="cd13120">
    <property type="entry name" value="BF2867_like_N"/>
    <property type="match status" value="1"/>
</dbReference>
<dbReference type="Proteomes" id="UP000195386">
    <property type="component" value="Unassembled WGS sequence"/>
</dbReference>
<reference evidence="3" key="1">
    <citation type="submission" date="2017-04" db="EMBL/GenBank/DDBJ databases">
        <title>Function of individual gut microbiota members based on whole genome sequencing of pure cultures obtained from chicken caecum.</title>
        <authorList>
            <person name="Medvecky M."/>
            <person name="Cejkova D."/>
            <person name="Polansky O."/>
            <person name="Karasova D."/>
            <person name="Kubasova T."/>
            <person name="Cizek A."/>
            <person name="Rychlik I."/>
        </authorList>
    </citation>
    <scope>NUCLEOTIDE SEQUENCE [LARGE SCALE GENOMIC DNA]</scope>
    <source>
        <strain evidence="3">An43</strain>
    </source>
</reference>
<dbReference type="AlphaFoldDB" id="A0A1Y3YV29"/>
<dbReference type="Pfam" id="PF13149">
    <property type="entry name" value="Mfa_like_1"/>
    <property type="match status" value="1"/>
</dbReference>
<keyword evidence="1" id="KW-0732">Signal</keyword>